<dbReference type="Proteomes" id="UP000245252">
    <property type="component" value="Unassembled WGS sequence"/>
</dbReference>
<keyword evidence="1" id="KW-0732">Signal</keyword>
<evidence type="ECO:0000256" key="1">
    <source>
        <dbReference type="SAM" id="SignalP"/>
    </source>
</evidence>
<feature type="chain" id="PRO_5015699827" evidence="1">
    <location>
        <begin position="23"/>
        <end position="157"/>
    </location>
</feature>
<gene>
    <name evidence="2" type="ORF">DEM27_09820</name>
</gene>
<keyword evidence="3" id="KW-1185">Reference proteome</keyword>
<organism evidence="2 3">
    <name type="scientific">Metarhizobium album</name>
    <dbReference type="NCBI Taxonomy" id="2182425"/>
    <lineage>
        <taxon>Bacteria</taxon>
        <taxon>Pseudomonadati</taxon>
        <taxon>Pseudomonadota</taxon>
        <taxon>Alphaproteobacteria</taxon>
        <taxon>Hyphomicrobiales</taxon>
        <taxon>Rhizobiaceae</taxon>
        <taxon>Metarhizobium</taxon>
    </lineage>
</organism>
<evidence type="ECO:0000313" key="3">
    <source>
        <dbReference type="Proteomes" id="UP000245252"/>
    </source>
</evidence>
<accession>A0A2U2DTN4</accession>
<dbReference type="Gene3D" id="3.10.450.50">
    <property type="match status" value="1"/>
</dbReference>
<dbReference type="EMBL" id="QFBC01000003">
    <property type="protein sequence ID" value="PWE56657.1"/>
    <property type="molecule type" value="Genomic_DNA"/>
</dbReference>
<protein>
    <submittedName>
        <fullName evidence="2">Uncharacterized protein</fullName>
    </submittedName>
</protein>
<evidence type="ECO:0000313" key="2">
    <source>
        <dbReference type="EMBL" id="PWE56657.1"/>
    </source>
</evidence>
<reference evidence="2 3" key="1">
    <citation type="submission" date="2018-05" db="EMBL/GenBank/DDBJ databases">
        <title>The draft genome of strain NS-104.</title>
        <authorList>
            <person name="Hang P."/>
            <person name="Jiang J."/>
        </authorList>
    </citation>
    <scope>NUCLEOTIDE SEQUENCE [LARGE SCALE GENOMIC DNA]</scope>
    <source>
        <strain evidence="2 3">NS-104</strain>
    </source>
</reference>
<dbReference type="AlphaFoldDB" id="A0A2U2DTN4"/>
<feature type="signal peptide" evidence="1">
    <location>
        <begin position="1"/>
        <end position="22"/>
    </location>
</feature>
<name>A0A2U2DTN4_9HYPH</name>
<proteinExistence type="predicted"/>
<sequence>MRLATLAVGLLLAAAHALPAAAETYKTPQALLKALYAFSLHSEDGDPDAPSLYSGFFSDHLNGLIKADRDKTPEGEIGALDFDPVIAGQDGQPSDLKIGQPLILDNSAEVEVEFINFEPVKLHYTLVKQGGGWKVDDIAKQDGEYPWSLGAIFAGGQ</sequence>
<dbReference type="OrthoDB" id="7174015at2"/>
<dbReference type="RefSeq" id="WP_109458033.1">
    <property type="nucleotide sequence ID" value="NZ_QFBC01000003.1"/>
</dbReference>
<comment type="caution">
    <text evidence="2">The sequence shown here is derived from an EMBL/GenBank/DDBJ whole genome shotgun (WGS) entry which is preliminary data.</text>
</comment>